<dbReference type="Pfam" id="PF02518">
    <property type="entry name" value="HATPase_c"/>
    <property type="match status" value="1"/>
</dbReference>
<dbReference type="CDD" id="cd00082">
    <property type="entry name" value="HisKA"/>
    <property type="match status" value="1"/>
</dbReference>
<dbReference type="Gene3D" id="1.10.287.130">
    <property type="match status" value="1"/>
</dbReference>
<dbReference type="SMART" id="SM00388">
    <property type="entry name" value="HisKA"/>
    <property type="match status" value="1"/>
</dbReference>
<name>A0ABS5PY21_9PSED</name>
<evidence type="ECO:0000259" key="15">
    <source>
        <dbReference type="PROSITE" id="PS50839"/>
    </source>
</evidence>
<dbReference type="InterPro" id="IPR006189">
    <property type="entry name" value="CHASE_dom"/>
</dbReference>
<dbReference type="PROSITE" id="PS50839">
    <property type="entry name" value="CHASE"/>
    <property type="match status" value="1"/>
</dbReference>
<keyword evidence="8" id="KW-0418">Kinase</keyword>
<dbReference type="SUPFAM" id="SSF47384">
    <property type="entry name" value="Homodimeric domain of signal transducing histidine kinase"/>
    <property type="match status" value="1"/>
</dbReference>
<feature type="transmembrane region" description="Helical" evidence="12">
    <location>
        <begin position="15"/>
        <end position="39"/>
    </location>
</feature>
<evidence type="ECO:0000256" key="8">
    <source>
        <dbReference type="ARBA" id="ARBA00022777"/>
    </source>
</evidence>
<evidence type="ECO:0000259" key="14">
    <source>
        <dbReference type="PROSITE" id="PS50112"/>
    </source>
</evidence>
<feature type="transmembrane region" description="Helical" evidence="12">
    <location>
        <begin position="46"/>
        <end position="68"/>
    </location>
</feature>
<dbReference type="NCBIfam" id="TIGR00229">
    <property type="entry name" value="sensory_box"/>
    <property type="match status" value="1"/>
</dbReference>
<dbReference type="SMART" id="SM00387">
    <property type="entry name" value="HATPase_c"/>
    <property type="match status" value="1"/>
</dbReference>
<dbReference type="PANTHER" id="PTHR43711:SF1">
    <property type="entry name" value="HISTIDINE KINASE 1"/>
    <property type="match status" value="1"/>
</dbReference>
<accession>A0ABS5PY21</accession>
<dbReference type="PANTHER" id="PTHR43711">
    <property type="entry name" value="TWO-COMPONENT HISTIDINE KINASE"/>
    <property type="match status" value="1"/>
</dbReference>
<dbReference type="SUPFAM" id="SSF55785">
    <property type="entry name" value="PYP-like sensor domain (PAS domain)"/>
    <property type="match status" value="1"/>
</dbReference>
<dbReference type="InterPro" id="IPR050736">
    <property type="entry name" value="Sensor_HK_Regulatory"/>
</dbReference>
<dbReference type="InterPro" id="IPR005467">
    <property type="entry name" value="His_kinase_dom"/>
</dbReference>
<evidence type="ECO:0000256" key="2">
    <source>
        <dbReference type="ARBA" id="ARBA00004651"/>
    </source>
</evidence>
<comment type="catalytic activity">
    <reaction evidence="1">
        <text>ATP + protein L-histidine = ADP + protein N-phospho-L-histidine.</text>
        <dbReference type="EC" id="2.7.13.3"/>
    </reaction>
</comment>
<dbReference type="CDD" id="cd00130">
    <property type="entry name" value="PAS"/>
    <property type="match status" value="1"/>
</dbReference>
<keyword evidence="5" id="KW-0597">Phosphoprotein</keyword>
<evidence type="ECO:0000256" key="6">
    <source>
        <dbReference type="ARBA" id="ARBA00022679"/>
    </source>
</evidence>
<dbReference type="InterPro" id="IPR003661">
    <property type="entry name" value="HisK_dim/P_dom"/>
</dbReference>
<evidence type="ECO:0000256" key="7">
    <source>
        <dbReference type="ARBA" id="ARBA00022692"/>
    </source>
</evidence>
<dbReference type="Pfam" id="PF00512">
    <property type="entry name" value="HisKA"/>
    <property type="match status" value="1"/>
</dbReference>
<proteinExistence type="predicted"/>
<dbReference type="InterPro" id="IPR042240">
    <property type="entry name" value="CHASE_sf"/>
</dbReference>
<feature type="transmembrane region" description="Helical" evidence="12">
    <location>
        <begin position="163"/>
        <end position="186"/>
    </location>
</feature>
<evidence type="ECO:0000256" key="1">
    <source>
        <dbReference type="ARBA" id="ARBA00000085"/>
    </source>
</evidence>
<dbReference type="SMART" id="SM01079">
    <property type="entry name" value="CHASE"/>
    <property type="match status" value="1"/>
</dbReference>
<evidence type="ECO:0000313" key="17">
    <source>
        <dbReference type="Proteomes" id="UP001196601"/>
    </source>
</evidence>
<evidence type="ECO:0000256" key="3">
    <source>
        <dbReference type="ARBA" id="ARBA00012438"/>
    </source>
</evidence>
<dbReference type="PRINTS" id="PR00344">
    <property type="entry name" value="BCTRLSENSOR"/>
</dbReference>
<evidence type="ECO:0000256" key="9">
    <source>
        <dbReference type="ARBA" id="ARBA00022989"/>
    </source>
</evidence>
<keyword evidence="7 12" id="KW-0812">Transmembrane</keyword>
<keyword evidence="9 12" id="KW-1133">Transmembrane helix</keyword>
<keyword evidence="11 12" id="KW-0472">Membrane</keyword>
<keyword evidence="10" id="KW-0902">Two-component regulatory system</keyword>
<dbReference type="Pfam" id="PF05231">
    <property type="entry name" value="MASE1"/>
    <property type="match status" value="1"/>
</dbReference>
<dbReference type="InterPro" id="IPR007895">
    <property type="entry name" value="MASE1"/>
</dbReference>
<dbReference type="InterPro" id="IPR036890">
    <property type="entry name" value="HATPase_C_sf"/>
</dbReference>
<dbReference type="InterPro" id="IPR000014">
    <property type="entry name" value="PAS"/>
</dbReference>
<reference evidence="16 17" key="1">
    <citation type="journal article" date="2021" name="Syst. Appl. Microbiol.">
        <title>Pseudomonas lalucatii sp. nov. isolated from Vallgornera, a karstic cave in Mallorca, Western Mediterranean.</title>
        <authorList>
            <person name="Busquets A."/>
            <person name="Mulet M."/>
            <person name="Gomila M."/>
            <person name="Garcia-Valdes E."/>
        </authorList>
    </citation>
    <scope>NUCLEOTIDE SEQUENCE [LARGE SCALE GENOMIC DNA]</scope>
    <source>
        <strain evidence="16 17">R1b54</strain>
    </source>
</reference>
<sequence>MQSPALSAVPLASKILLLALAYAVAGRLALMLAIAPGFVSAVFPPVGIALAAVLIWGYPMLAGVFLGSTLLNLSIGFSSLDQLSRHDLALASGIALGTSLSTLLGSWLIRRLVGFPTPLTSERSIFLLLFLGGPLACLISASVGTGALYLNQIVDAADVSFSWWTWWVGDSIGVLIATPLMFILFAEPRPLWRSRAGSVGLPLLISCAIMVLVFVRASEAEQHNLRQRFHEQAKMMSATLKFRFELYGKAAHSIERLFVASERVTREDFARFVANLPSAYPGITAVSWDPLIRAEQRAAFEAQVAAEGFASFRIYEHSALGEPIAAQQRDLYVPVTYVEPLAANAKALGFDVASKPLRRQALEQARDSAETVMTAPITLAQDNEAPQPSVLLLHAVYAGERPQDLEQRRRQLRGYAVAVLRLTDLIENALKAYPADSYSLQLEDVSETEPQQLYGQPEDNLPPYAAELVWQEKLTIGGRTLQLAISPTQAFLQRNHGLQPWAVLAGGLLLCSLLGGYLLTITGRADQVRHQVHRRTLELSAILENAAEGILIFDERGLIERANPASSQLFGYASAALLGRRIGSLIPHLHPCSSAMLDKQLRTPLEVGGTHAQGHELELEISLSSYELPGRHLYICMLRDISARKQVERLKSEFVATVSHELRTPLTSIKGSLGLLSAGAVGPLSEQAHGLVSIAQSNSERLVNLVNDILDVEKLESGHSRLQLSRTDLRPVLREALAHNQGYADGYQVSLSLDDSALPEQVPVRIDGLRLQQVLSNLIANAVKFSEPRSRVEISARVVDSQVRVQVLDHGAGIAEEFRERIFQKFAQADGSDSRRRGGTGLGLNICKTLIERMHGQIGYDSVVGQGSTFYFSLPLADG</sequence>
<evidence type="ECO:0000313" key="16">
    <source>
        <dbReference type="EMBL" id="MBS7661397.1"/>
    </source>
</evidence>
<dbReference type="Pfam" id="PF13188">
    <property type="entry name" value="PAS_8"/>
    <property type="match status" value="1"/>
</dbReference>
<dbReference type="InterPro" id="IPR003594">
    <property type="entry name" value="HATPase_dom"/>
</dbReference>
<dbReference type="Gene3D" id="3.30.565.10">
    <property type="entry name" value="Histidine kinase-like ATPase, C-terminal domain"/>
    <property type="match status" value="1"/>
</dbReference>
<dbReference type="Gene3D" id="3.30.450.350">
    <property type="entry name" value="CHASE domain"/>
    <property type="match status" value="1"/>
</dbReference>
<organism evidence="16 17">
    <name type="scientific">Pseudomonas lalucatii</name>
    <dbReference type="NCBI Taxonomy" id="1424203"/>
    <lineage>
        <taxon>Bacteria</taxon>
        <taxon>Pseudomonadati</taxon>
        <taxon>Pseudomonadota</taxon>
        <taxon>Gammaproteobacteria</taxon>
        <taxon>Pseudomonadales</taxon>
        <taxon>Pseudomonadaceae</taxon>
        <taxon>Pseudomonas</taxon>
    </lineage>
</organism>
<comment type="caution">
    <text evidence="16">The sequence shown here is derived from an EMBL/GenBank/DDBJ whole genome shotgun (WGS) entry which is preliminary data.</text>
</comment>
<feature type="transmembrane region" description="Helical" evidence="12">
    <location>
        <begin position="125"/>
        <end position="151"/>
    </location>
</feature>
<evidence type="ECO:0000256" key="4">
    <source>
        <dbReference type="ARBA" id="ARBA00022475"/>
    </source>
</evidence>
<keyword evidence="17" id="KW-1185">Reference proteome</keyword>
<evidence type="ECO:0000256" key="11">
    <source>
        <dbReference type="ARBA" id="ARBA00023136"/>
    </source>
</evidence>
<evidence type="ECO:0000256" key="5">
    <source>
        <dbReference type="ARBA" id="ARBA00022553"/>
    </source>
</evidence>
<dbReference type="Pfam" id="PF03924">
    <property type="entry name" value="CHASE"/>
    <property type="match status" value="1"/>
</dbReference>
<dbReference type="PROSITE" id="PS50112">
    <property type="entry name" value="PAS"/>
    <property type="match status" value="1"/>
</dbReference>
<feature type="domain" description="Histidine kinase" evidence="13">
    <location>
        <begin position="657"/>
        <end position="878"/>
    </location>
</feature>
<feature type="domain" description="PAS" evidence="14">
    <location>
        <begin position="535"/>
        <end position="608"/>
    </location>
</feature>
<dbReference type="SMART" id="SM00091">
    <property type="entry name" value="PAS"/>
    <property type="match status" value="1"/>
</dbReference>
<dbReference type="SUPFAM" id="SSF55874">
    <property type="entry name" value="ATPase domain of HSP90 chaperone/DNA topoisomerase II/histidine kinase"/>
    <property type="match status" value="1"/>
</dbReference>
<feature type="domain" description="CHASE" evidence="15">
    <location>
        <begin position="260"/>
        <end position="430"/>
    </location>
</feature>
<evidence type="ECO:0000259" key="13">
    <source>
        <dbReference type="PROSITE" id="PS50109"/>
    </source>
</evidence>
<dbReference type="CDD" id="cd16922">
    <property type="entry name" value="HATPase_EvgS-ArcB-TorS-like"/>
    <property type="match status" value="1"/>
</dbReference>
<dbReference type="InterPro" id="IPR035965">
    <property type="entry name" value="PAS-like_dom_sf"/>
</dbReference>
<feature type="transmembrane region" description="Helical" evidence="12">
    <location>
        <begin position="198"/>
        <end position="217"/>
    </location>
</feature>
<dbReference type="Gene3D" id="3.30.450.20">
    <property type="entry name" value="PAS domain"/>
    <property type="match status" value="1"/>
</dbReference>
<keyword evidence="6" id="KW-0808">Transferase</keyword>
<comment type="subcellular location">
    <subcellularLocation>
        <location evidence="2">Cell membrane</location>
        <topology evidence="2">Multi-pass membrane protein</topology>
    </subcellularLocation>
</comment>
<keyword evidence="4" id="KW-1003">Cell membrane</keyword>
<dbReference type="EC" id="2.7.13.3" evidence="3"/>
<dbReference type="RefSeq" id="WP_213638728.1">
    <property type="nucleotide sequence ID" value="NZ_JADPMV010000001.1"/>
</dbReference>
<feature type="transmembrane region" description="Helical" evidence="12">
    <location>
        <begin position="88"/>
        <end position="113"/>
    </location>
</feature>
<gene>
    <name evidence="16" type="ORF">I0D00_05470</name>
</gene>
<dbReference type="InterPro" id="IPR004358">
    <property type="entry name" value="Sig_transdc_His_kin-like_C"/>
</dbReference>
<dbReference type="InterPro" id="IPR036097">
    <property type="entry name" value="HisK_dim/P_sf"/>
</dbReference>
<evidence type="ECO:0000256" key="10">
    <source>
        <dbReference type="ARBA" id="ARBA00023012"/>
    </source>
</evidence>
<dbReference type="EMBL" id="JADPMV010000001">
    <property type="protein sequence ID" value="MBS7661397.1"/>
    <property type="molecule type" value="Genomic_DNA"/>
</dbReference>
<protein>
    <recommendedName>
        <fullName evidence="3">histidine kinase</fullName>
        <ecNumber evidence="3">2.7.13.3</ecNumber>
    </recommendedName>
</protein>
<dbReference type="Proteomes" id="UP001196601">
    <property type="component" value="Unassembled WGS sequence"/>
</dbReference>
<evidence type="ECO:0000256" key="12">
    <source>
        <dbReference type="SAM" id="Phobius"/>
    </source>
</evidence>
<dbReference type="PROSITE" id="PS50109">
    <property type="entry name" value="HIS_KIN"/>
    <property type="match status" value="1"/>
</dbReference>